<accession>A0A7S4EGK4</accession>
<dbReference type="InterPro" id="IPR018483">
    <property type="entry name" value="Carb_kinase_FGGY_CS"/>
</dbReference>
<feature type="domain" description="Carbohydrate kinase FGGY C-terminal" evidence="4">
    <location>
        <begin position="407"/>
        <end position="612"/>
    </location>
</feature>
<dbReference type="GO" id="GO:0005975">
    <property type="term" value="P:carbohydrate metabolic process"/>
    <property type="evidence" value="ECO:0007669"/>
    <property type="project" value="InterPro"/>
</dbReference>
<dbReference type="InterPro" id="IPR050406">
    <property type="entry name" value="FGGY_Carb_Kinase"/>
</dbReference>
<evidence type="ECO:0000256" key="3">
    <source>
        <dbReference type="SAM" id="MobiDB-lite"/>
    </source>
</evidence>
<feature type="region of interest" description="Disordered" evidence="3">
    <location>
        <begin position="1"/>
        <end position="20"/>
    </location>
</feature>
<evidence type="ECO:0000259" key="4">
    <source>
        <dbReference type="Pfam" id="PF02782"/>
    </source>
</evidence>
<keyword evidence="1" id="KW-0808">Transferase</keyword>
<dbReference type="PROSITE" id="PS00445">
    <property type="entry name" value="FGGY_KINASES_2"/>
    <property type="match status" value="1"/>
</dbReference>
<proteinExistence type="predicted"/>
<keyword evidence="2" id="KW-0418">Kinase</keyword>
<reference evidence="5" key="1">
    <citation type="submission" date="2021-01" db="EMBL/GenBank/DDBJ databases">
        <authorList>
            <person name="Corre E."/>
            <person name="Pelletier E."/>
            <person name="Niang G."/>
            <person name="Scheremetjew M."/>
            <person name="Finn R."/>
            <person name="Kale V."/>
            <person name="Holt S."/>
            <person name="Cochrane G."/>
            <person name="Meng A."/>
            <person name="Brown T."/>
            <person name="Cohen L."/>
        </authorList>
    </citation>
    <scope>NUCLEOTIDE SEQUENCE</scope>
    <source>
        <strain evidence="5">10249 10 AB</strain>
    </source>
</reference>
<dbReference type="SUPFAM" id="SSF53067">
    <property type="entry name" value="Actin-like ATPase domain"/>
    <property type="match status" value="2"/>
</dbReference>
<gene>
    <name evidence="5" type="ORF">PAUS00366_LOCUS4850</name>
</gene>
<dbReference type="Pfam" id="PF02782">
    <property type="entry name" value="FGGY_C"/>
    <property type="match status" value="1"/>
</dbReference>
<sequence>MKHHAEDNTAKDTTTKEHSSSSYDASTISIILAIDVGSSSVRCTAYDYSTTRDRNRNGNANTNTKIVTVPIHGCSLSIQRPGVEPISGAIRTNDLLDAVDCSVDEVLSKLGAKFKDQQKEFRIEAVGFSTFVMNLVAVDDTGELIVFGGNDGDDHNDENDTNPNCDDAMIIHHPAPTTSVSISYACNASEVNEECQRLRQELGQELVDALYQATGAPLHSAYALPQLRVLYKNLNPTNRQRNRKIHKWQSVAGYCLAQWTGKPHLPISYSEASWMGLLNVCDCTYEELAIGLLPPECRDALPELADFTDHLCGIPQFITEKNESGGRTNPYWEKWPELRNTKFFLGIGDGACANVGSKCTTSYRIAVTIGTSAAARMCLRQEAPSSSSSSSSFFSIPKCRGLFCYRVDRNHVLIGGALTDGGSIVEWASRFLNLDKDKRAFQKCLEETKGLVKAEYEYEMRTTKQQLTHRDLIMAPFLSGERSTGFRDGAAGAIFGLTRETTPAHFFKASLEAVSLRLKAVLDLLLLTGQDGNKRITTCGKGGNREDYAPESTTTENPIAARLPLVVASGKAMEVNHLWRQMIADSSGLSVVLDEDTAEGTSRGVARLVAMSLLAETKAASPGETTNASGTKPSSDCDNETTALKTTVESQKKPQSLVYAQYEEELNLYVISKPRPTATAMYARKSRVQEGFIDSISPFFAST</sequence>
<name>A0A7S4EGK4_9STRA</name>
<evidence type="ECO:0000256" key="2">
    <source>
        <dbReference type="ARBA" id="ARBA00022777"/>
    </source>
</evidence>
<dbReference type="GO" id="GO:0016301">
    <property type="term" value="F:kinase activity"/>
    <property type="evidence" value="ECO:0007669"/>
    <property type="project" value="UniProtKB-KW"/>
</dbReference>
<dbReference type="AlphaFoldDB" id="A0A7S4EGK4"/>
<dbReference type="GO" id="GO:0016773">
    <property type="term" value="F:phosphotransferase activity, alcohol group as acceptor"/>
    <property type="evidence" value="ECO:0007669"/>
    <property type="project" value="InterPro"/>
</dbReference>
<evidence type="ECO:0000256" key="1">
    <source>
        <dbReference type="ARBA" id="ARBA00022679"/>
    </source>
</evidence>
<feature type="compositionally biased region" description="Basic and acidic residues" evidence="3">
    <location>
        <begin position="1"/>
        <end position="19"/>
    </location>
</feature>
<evidence type="ECO:0000313" key="5">
    <source>
        <dbReference type="EMBL" id="CAE0712098.1"/>
    </source>
</evidence>
<dbReference type="InterPro" id="IPR018485">
    <property type="entry name" value="FGGY_C"/>
</dbReference>
<feature type="compositionally biased region" description="Polar residues" evidence="3">
    <location>
        <begin position="623"/>
        <end position="649"/>
    </location>
</feature>
<dbReference type="InterPro" id="IPR043129">
    <property type="entry name" value="ATPase_NBD"/>
</dbReference>
<organism evidence="5">
    <name type="scientific">Pseudo-nitzschia australis</name>
    <dbReference type="NCBI Taxonomy" id="44445"/>
    <lineage>
        <taxon>Eukaryota</taxon>
        <taxon>Sar</taxon>
        <taxon>Stramenopiles</taxon>
        <taxon>Ochrophyta</taxon>
        <taxon>Bacillariophyta</taxon>
        <taxon>Bacillariophyceae</taxon>
        <taxon>Bacillariophycidae</taxon>
        <taxon>Bacillariales</taxon>
        <taxon>Bacillariaceae</taxon>
        <taxon>Pseudo-nitzschia</taxon>
    </lineage>
</organism>
<feature type="region of interest" description="Disordered" evidence="3">
    <location>
        <begin position="619"/>
        <end position="650"/>
    </location>
</feature>
<dbReference type="Gene3D" id="3.30.420.40">
    <property type="match status" value="2"/>
</dbReference>
<dbReference type="PANTHER" id="PTHR43095">
    <property type="entry name" value="SUGAR KINASE"/>
    <property type="match status" value="1"/>
</dbReference>
<dbReference type="PANTHER" id="PTHR43095:SF2">
    <property type="entry name" value="GLUCONOKINASE"/>
    <property type="match status" value="1"/>
</dbReference>
<dbReference type="EMBL" id="HBIX01006145">
    <property type="protein sequence ID" value="CAE0712098.1"/>
    <property type="molecule type" value="Transcribed_RNA"/>
</dbReference>
<protein>
    <recommendedName>
        <fullName evidence="4">Carbohydrate kinase FGGY C-terminal domain-containing protein</fullName>
    </recommendedName>
</protein>